<dbReference type="EMBL" id="NMUH01000378">
    <property type="protein sequence ID" value="MQL78025.1"/>
    <property type="molecule type" value="Genomic_DNA"/>
</dbReference>
<sequence>MNVLPNDIDLLNPPAELEKRRHKFKRLVQSPNSFFMNDRVQPLPDGGGLRELPDHPVPADRGQGQAYGGMLLQEEGRLDGPSTLSIFTGMDRIRSGDRSGGSLTLDRLSQGMASTLGLRMQMGQHNHDQRGGDLTFKVYRMGYNADFYKIMWRPHISVPL</sequence>
<dbReference type="PANTHER" id="PTHR11594">
    <property type="entry name" value="40S RIBOSOMAL PROTEIN S27"/>
    <property type="match status" value="1"/>
</dbReference>
<keyword evidence="3" id="KW-0687">Ribonucleoprotein</keyword>
<evidence type="ECO:0000313" key="5">
    <source>
        <dbReference type="Proteomes" id="UP000652761"/>
    </source>
</evidence>
<keyword evidence="2" id="KW-0689">Ribosomal protein</keyword>
<dbReference type="GO" id="GO:0006412">
    <property type="term" value="P:translation"/>
    <property type="evidence" value="ECO:0007669"/>
    <property type="project" value="InterPro"/>
</dbReference>
<reference evidence="4" key="1">
    <citation type="submission" date="2017-07" db="EMBL/GenBank/DDBJ databases">
        <title>Taro Niue Genome Assembly and Annotation.</title>
        <authorList>
            <person name="Atibalentja N."/>
            <person name="Keating K."/>
            <person name="Fields C.J."/>
        </authorList>
    </citation>
    <scope>NUCLEOTIDE SEQUENCE</scope>
    <source>
        <strain evidence="4">Niue_2</strain>
        <tissue evidence="4">Leaf</tissue>
    </source>
</reference>
<organism evidence="4 5">
    <name type="scientific">Colocasia esculenta</name>
    <name type="common">Wild taro</name>
    <name type="synonym">Arum esculentum</name>
    <dbReference type="NCBI Taxonomy" id="4460"/>
    <lineage>
        <taxon>Eukaryota</taxon>
        <taxon>Viridiplantae</taxon>
        <taxon>Streptophyta</taxon>
        <taxon>Embryophyta</taxon>
        <taxon>Tracheophyta</taxon>
        <taxon>Spermatophyta</taxon>
        <taxon>Magnoliopsida</taxon>
        <taxon>Liliopsida</taxon>
        <taxon>Araceae</taxon>
        <taxon>Aroideae</taxon>
        <taxon>Colocasieae</taxon>
        <taxon>Colocasia</taxon>
    </lineage>
</organism>
<dbReference type="InterPro" id="IPR000592">
    <property type="entry name" value="Ribosomal_eS27"/>
</dbReference>
<dbReference type="Gene3D" id="2.20.25.100">
    <property type="entry name" value="Zn-binding ribosomal proteins"/>
    <property type="match status" value="1"/>
</dbReference>
<comment type="caution">
    <text evidence="4">The sequence shown here is derived from an EMBL/GenBank/DDBJ whole genome shotgun (WGS) entry which is preliminary data.</text>
</comment>
<dbReference type="AlphaFoldDB" id="A0A843U3L9"/>
<keyword evidence="1" id="KW-0862">Zinc</keyword>
<evidence type="ECO:0000256" key="3">
    <source>
        <dbReference type="ARBA" id="ARBA00023274"/>
    </source>
</evidence>
<dbReference type="GO" id="GO:1990904">
    <property type="term" value="C:ribonucleoprotein complex"/>
    <property type="evidence" value="ECO:0007669"/>
    <property type="project" value="UniProtKB-KW"/>
</dbReference>
<evidence type="ECO:0000313" key="4">
    <source>
        <dbReference type="EMBL" id="MQL78025.1"/>
    </source>
</evidence>
<dbReference type="GO" id="GO:0005840">
    <property type="term" value="C:ribosome"/>
    <property type="evidence" value="ECO:0007669"/>
    <property type="project" value="UniProtKB-KW"/>
</dbReference>
<dbReference type="InterPro" id="IPR023407">
    <property type="entry name" value="Ribosomal_eS27_Zn-bd_dom_sf"/>
</dbReference>
<evidence type="ECO:0000256" key="2">
    <source>
        <dbReference type="ARBA" id="ARBA00022980"/>
    </source>
</evidence>
<dbReference type="Proteomes" id="UP000652761">
    <property type="component" value="Unassembled WGS sequence"/>
</dbReference>
<accession>A0A843U3L9</accession>
<evidence type="ECO:0000256" key="1">
    <source>
        <dbReference type="ARBA" id="ARBA00022833"/>
    </source>
</evidence>
<protein>
    <submittedName>
        <fullName evidence="4">Uncharacterized protein</fullName>
    </submittedName>
</protein>
<dbReference type="GO" id="GO:0003735">
    <property type="term" value="F:structural constituent of ribosome"/>
    <property type="evidence" value="ECO:0007669"/>
    <property type="project" value="InterPro"/>
</dbReference>
<keyword evidence="5" id="KW-1185">Reference proteome</keyword>
<gene>
    <name evidence="4" type="ORF">Taro_010454</name>
</gene>
<name>A0A843U3L9_COLES</name>
<proteinExistence type="predicted"/>
<dbReference type="OrthoDB" id="1739832at2759"/>